<dbReference type="EMBL" id="BLXT01001503">
    <property type="protein sequence ID" value="GFN86234.1"/>
    <property type="molecule type" value="Genomic_DNA"/>
</dbReference>
<dbReference type="AlphaFoldDB" id="A0AAV3YTV4"/>
<keyword evidence="2" id="KW-1185">Reference proteome</keyword>
<sequence length="81" mass="9199">MTTSSDQLYAKEFSCGVWPHEEKSLQADDVYVWANKASQLIAIWCTFLCISQPEFTYTVQPLGPVCCRPDPHRASFRTANI</sequence>
<dbReference type="Proteomes" id="UP000735302">
    <property type="component" value="Unassembled WGS sequence"/>
</dbReference>
<evidence type="ECO:0000313" key="1">
    <source>
        <dbReference type="EMBL" id="GFN86234.1"/>
    </source>
</evidence>
<reference evidence="1 2" key="1">
    <citation type="journal article" date="2021" name="Elife">
        <title>Chloroplast acquisition without the gene transfer in kleptoplastic sea slugs, Plakobranchus ocellatus.</title>
        <authorList>
            <person name="Maeda T."/>
            <person name="Takahashi S."/>
            <person name="Yoshida T."/>
            <person name="Shimamura S."/>
            <person name="Takaki Y."/>
            <person name="Nagai Y."/>
            <person name="Toyoda A."/>
            <person name="Suzuki Y."/>
            <person name="Arimoto A."/>
            <person name="Ishii H."/>
            <person name="Satoh N."/>
            <person name="Nishiyama T."/>
            <person name="Hasebe M."/>
            <person name="Maruyama T."/>
            <person name="Minagawa J."/>
            <person name="Obokata J."/>
            <person name="Shigenobu S."/>
        </authorList>
    </citation>
    <scope>NUCLEOTIDE SEQUENCE [LARGE SCALE GENOMIC DNA]</scope>
</reference>
<proteinExistence type="predicted"/>
<comment type="caution">
    <text evidence="1">The sequence shown here is derived from an EMBL/GenBank/DDBJ whole genome shotgun (WGS) entry which is preliminary data.</text>
</comment>
<evidence type="ECO:0000313" key="2">
    <source>
        <dbReference type="Proteomes" id="UP000735302"/>
    </source>
</evidence>
<organism evidence="1 2">
    <name type="scientific">Plakobranchus ocellatus</name>
    <dbReference type="NCBI Taxonomy" id="259542"/>
    <lineage>
        <taxon>Eukaryota</taxon>
        <taxon>Metazoa</taxon>
        <taxon>Spiralia</taxon>
        <taxon>Lophotrochozoa</taxon>
        <taxon>Mollusca</taxon>
        <taxon>Gastropoda</taxon>
        <taxon>Heterobranchia</taxon>
        <taxon>Euthyneura</taxon>
        <taxon>Panpulmonata</taxon>
        <taxon>Sacoglossa</taxon>
        <taxon>Placobranchoidea</taxon>
        <taxon>Plakobranchidae</taxon>
        <taxon>Plakobranchus</taxon>
    </lineage>
</organism>
<accession>A0AAV3YTV4</accession>
<protein>
    <submittedName>
        <fullName evidence="1">Uncharacterized protein</fullName>
    </submittedName>
</protein>
<name>A0AAV3YTV4_9GAST</name>
<gene>
    <name evidence="1" type="ORF">PoB_001274000</name>
</gene>